<dbReference type="AlphaFoldDB" id="A0A9Q3C8C5"/>
<comment type="caution">
    <text evidence="1">The sequence shown here is derived from an EMBL/GenBank/DDBJ whole genome shotgun (WGS) entry which is preliminary data.</text>
</comment>
<dbReference type="EMBL" id="AVOT02005220">
    <property type="protein sequence ID" value="MBW0478520.1"/>
    <property type="molecule type" value="Genomic_DNA"/>
</dbReference>
<evidence type="ECO:0000313" key="2">
    <source>
        <dbReference type="Proteomes" id="UP000765509"/>
    </source>
</evidence>
<name>A0A9Q3C8C5_9BASI</name>
<accession>A0A9Q3C8C5</accession>
<dbReference type="Proteomes" id="UP000765509">
    <property type="component" value="Unassembled WGS sequence"/>
</dbReference>
<organism evidence="1 2">
    <name type="scientific">Austropuccinia psidii MF-1</name>
    <dbReference type="NCBI Taxonomy" id="1389203"/>
    <lineage>
        <taxon>Eukaryota</taxon>
        <taxon>Fungi</taxon>
        <taxon>Dikarya</taxon>
        <taxon>Basidiomycota</taxon>
        <taxon>Pucciniomycotina</taxon>
        <taxon>Pucciniomycetes</taxon>
        <taxon>Pucciniales</taxon>
        <taxon>Sphaerophragmiaceae</taxon>
        <taxon>Austropuccinia</taxon>
    </lineage>
</organism>
<protein>
    <submittedName>
        <fullName evidence="1">Uncharacterized protein</fullName>
    </submittedName>
</protein>
<sequence length="142" mass="16335">MPIVHKAGNIHRNSNGIIRWDLDNTPDNLAYVPLKEEPQVSIEGIDITDIETEFFEEAGESYQKDKNFHMFTSLLAKESKDKALDSSLDEVLKTSYSDGRFHLFDGIIYHRNKNSCVMKLCSRLLINTIIYECHDIIYSGHL</sequence>
<keyword evidence="2" id="KW-1185">Reference proteome</keyword>
<evidence type="ECO:0000313" key="1">
    <source>
        <dbReference type="EMBL" id="MBW0478520.1"/>
    </source>
</evidence>
<reference evidence="1" key="1">
    <citation type="submission" date="2021-03" db="EMBL/GenBank/DDBJ databases">
        <title>Draft genome sequence of rust myrtle Austropuccinia psidii MF-1, a brazilian biotype.</title>
        <authorList>
            <person name="Quecine M.C."/>
            <person name="Pachon D.M.R."/>
            <person name="Bonatelli M.L."/>
            <person name="Correr F.H."/>
            <person name="Franceschini L.M."/>
            <person name="Leite T.F."/>
            <person name="Margarido G.R.A."/>
            <person name="Almeida C.A."/>
            <person name="Ferrarezi J.A."/>
            <person name="Labate C.A."/>
        </authorList>
    </citation>
    <scope>NUCLEOTIDE SEQUENCE</scope>
    <source>
        <strain evidence="1">MF-1</strain>
    </source>
</reference>
<gene>
    <name evidence="1" type="ORF">O181_018235</name>
</gene>
<proteinExistence type="predicted"/>